<feature type="transmembrane region" description="Helical" evidence="1">
    <location>
        <begin position="130"/>
        <end position="148"/>
    </location>
</feature>
<dbReference type="EMBL" id="FPBD01000001">
    <property type="protein sequence ID" value="SFT49275.1"/>
    <property type="molecule type" value="Genomic_DNA"/>
</dbReference>
<keyword evidence="1" id="KW-0472">Membrane</keyword>
<protein>
    <submittedName>
        <fullName evidence="3">Threonine/homoserine efflux transporter RhtA</fullName>
    </submittedName>
</protein>
<dbReference type="InterPro" id="IPR037185">
    <property type="entry name" value="EmrE-like"/>
</dbReference>
<accession>A0A1I6YFF9</accession>
<organism evidence="3 4">
    <name type="scientific">Pseudovibrio denitrificans</name>
    <dbReference type="NCBI Taxonomy" id="258256"/>
    <lineage>
        <taxon>Bacteria</taxon>
        <taxon>Pseudomonadati</taxon>
        <taxon>Pseudomonadota</taxon>
        <taxon>Alphaproteobacteria</taxon>
        <taxon>Hyphomicrobiales</taxon>
        <taxon>Stappiaceae</taxon>
        <taxon>Pseudovibrio</taxon>
    </lineage>
</organism>
<evidence type="ECO:0000259" key="2">
    <source>
        <dbReference type="Pfam" id="PF00892"/>
    </source>
</evidence>
<feature type="transmembrane region" description="Helical" evidence="1">
    <location>
        <begin position="214"/>
        <end position="236"/>
    </location>
</feature>
<evidence type="ECO:0000313" key="3">
    <source>
        <dbReference type="EMBL" id="SFT49275.1"/>
    </source>
</evidence>
<proteinExistence type="predicted"/>
<feature type="transmembrane region" description="Helical" evidence="1">
    <location>
        <begin position="179"/>
        <end position="202"/>
    </location>
</feature>
<feature type="transmembrane region" description="Helical" evidence="1">
    <location>
        <begin position="76"/>
        <end position="93"/>
    </location>
</feature>
<dbReference type="AlphaFoldDB" id="A0A1I6YFF9"/>
<dbReference type="Proteomes" id="UP000183371">
    <property type="component" value="Unassembled WGS sequence"/>
</dbReference>
<feature type="transmembrane region" description="Helical" evidence="1">
    <location>
        <begin position="99"/>
        <end position="118"/>
    </location>
</feature>
<dbReference type="GO" id="GO:0016020">
    <property type="term" value="C:membrane"/>
    <property type="evidence" value="ECO:0007669"/>
    <property type="project" value="InterPro"/>
</dbReference>
<feature type="transmembrane region" description="Helical" evidence="1">
    <location>
        <begin position="154"/>
        <end position="172"/>
    </location>
</feature>
<evidence type="ECO:0000313" key="4">
    <source>
        <dbReference type="Proteomes" id="UP000183371"/>
    </source>
</evidence>
<dbReference type="Pfam" id="PF00892">
    <property type="entry name" value="EamA"/>
    <property type="match status" value="1"/>
</dbReference>
<evidence type="ECO:0000256" key="1">
    <source>
        <dbReference type="SAM" id="Phobius"/>
    </source>
</evidence>
<feature type="transmembrane region" description="Helical" evidence="1">
    <location>
        <begin position="273"/>
        <end position="290"/>
    </location>
</feature>
<dbReference type="InterPro" id="IPR000620">
    <property type="entry name" value="EamA_dom"/>
</dbReference>
<gene>
    <name evidence="3" type="ORF">SAMN05444141_101841</name>
</gene>
<dbReference type="SUPFAM" id="SSF103481">
    <property type="entry name" value="Multidrug resistance efflux transporter EmrE"/>
    <property type="match status" value="1"/>
</dbReference>
<feature type="domain" description="EamA" evidence="2">
    <location>
        <begin position="156"/>
        <end position="290"/>
    </location>
</feature>
<keyword evidence="1" id="KW-1133">Transmembrane helix</keyword>
<feature type="transmembrane region" description="Helical" evidence="1">
    <location>
        <begin position="46"/>
        <end position="64"/>
    </location>
</feature>
<keyword evidence="4" id="KW-1185">Reference proteome</keyword>
<feature type="transmembrane region" description="Helical" evidence="1">
    <location>
        <begin position="248"/>
        <end position="267"/>
    </location>
</feature>
<feature type="transmembrane region" description="Helical" evidence="1">
    <location>
        <begin position="12"/>
        <end position="34"/>
    </location>
</feature>
<keyword evidence="1" id="KW-0812">Transmembrane</keyword>
<name>A0A1I6YFF9_9HYPH</name>
<reference evidence="4" key="1">
    <citation type="submission" date="2016-10" db="EMBL/GenBank/DDBJ databases">
        <authorList>
            <person name="Varghese N."/>
            <person name="Submissions S."/>
        </authorList>
    </citation>
    <scope>NUCLEOTIDE SEQUENCE [LARGE SCALE GENOMIC DNA]</scope>
    <source>
        <strain evidence="4">DSM 17465</strain>
    </source>
</reference>
<sequence>MFHGFKSEGTGHRIVSLIALGLGAVCFGSIPYFAKIGFSAGISPGSAVLLRYILPAVLLAPYLPQALKSGPSSRQYVLFGMIMGLGAWSYFYALSVLPIYLAASLFFSYPALLVILRAIGGAKLRGSDKLTLGLVFGALLIIIASTPLPDVDFVAVAIGLVGPLCYGGLQLVSRKTPSYLPSLSIAACIFAGAVVTAVPFALVELKLWQSVSTAPSTLPILGLALIAGLLPQLLLAYGSSDRSGRKTAYTTGFIEFGLAILTGYLLFSEPLGLGQAVGFAFLLGALYLTNEPSRLPRYLQD</sequence>